<sequence length="148" mass="16621">MATLLMGPPLCRPHNPSRDSPTSPYPYGNVTTGPGFTNTSRSTQSTNYTQGNQREDWNDRGRSRELWSMVCVRIKWSTRMILTHGFQISNGVLVLLLLVDMGLCQGEGGLAKHGGRGRLHPQRRPLVMNFEWAYMTTMLKIYLVPLGA</sequence>
<feature type="region of interest" description="Disordered" evidence="1">
    <location>
        <begin position="1"/>
        <end position="59"/>
    </location>
</feature>
<dbReference type="EMBL" id="KN826583">
    <property type="protein sequence ID" value="KIK78460.1"/>
    <property type="molecule type" value="Genomic_DNA"/>
</dbReference>
<name>A0A0D0DJX9_9AGAM</name>
<accession>A0A0D0DJX9</accession>
<dbReference type="InParanoid" id="A0A0D0DJX9"/>
<protein>
    <submittedName>
        <fullName evidence="2">Uncharacterized protein</fullName>
    </submittedName>
</protein>
<feature type="compositionally biased region" description="Polar residues" evidence="1">
    <location>
        <begin position="29"/>
        <end position="52"/>
    </location>
</feature>
<dbReference type="HOGENOM" id="CLU_1759400_0_0_1"/>
<dbReference type="Proteomes" id="UP000054538">
    <property type="component" value="Unassembled WGS sequence"/>
</dbReference>
<reference evidence="3" key="2">
    <citation type="submission" date="2015-01" db="EMBL/GenBank/DDBJ databases">
        <title>Evolutionary Origins and Diversification of the Mycorrhizal Mutualists.</title>
        <authorList>
            <consortium name="DOE Joint Genome Institute"/>
            <consortium name="Mycorrhizal Genomics Consortium"/>
            <person name="Kohler A."/>
            <person name="Kuo A."/>
            <person name="Nagy L.G."/>
            <person name="Floudas D."/>
            <person name="Copeland A."/>
            <person name="Barry K.W."/>
            <person name="Cichocki N."/>
            <person name="Veneault-Fourrey C."/>
            <person name="LaButti K."/>
            <person name="Lindquist E.A."/>
            <person name="Lipzen A."/>
            <person name="Lundell T."/>
            <person name="Morin E."/>
            <person name="Murat C."/>
            <person name="Riley R."/>
            <person name="Ohm R."/>
            <person name="Sun H."/>
            <person name="Tunlid A."/>
            <person name="Henrissat B."/>
            <person name="Grigoriev I.V."/>
            <person name="Hibbett D.S."/>
            <person name="Martin F."/>
        </authorList>
    </citation>
    <scope>NUCLEOTIDE SEQUENCE [LARGE SCALE GENOMIC DNA]</scope>
    <source>
        <strain evidence="3">Ve08.2h10</strain>
    </source>
</reference>
<reference evidence="2 3" key="1">
    <citation type="submission" date="2014-04" db="EMBL/GenBank/DDBJ databases">
        <authorList>
            <consortium name="DOE Joint Genome Institute"/>
            <person name="Kuo A."/>
            <person name="Kohler A."/>
            <person name="Jargeat P."/>
            <person name="Nagy L.G."/>
            <person name="Floudas D."/>
            <person name="Copeland A."/>
            <person name="Barry K.W."/>
            <person name="Cichocki N."/>
            <person name="Veneault-Fourrey C."/>
            <person name="LaButti K."/>
            <person name="Lindquist E.A."/>
            <person name="Lipzen A."/>
            <person name="Lundell T."/>
            <person name="Morin E."/>
            <person name="Murat C."/>
            <person name="Sun H."/>
            <person name="Tunlid A."/>
            <person name="Henrissat B."/>
            <person name="Grigoriev I.V."/>
            <person name="Hibbett D.S."/>
            <person name="Martin F."/>
            <person name="Nordberg H.P."/>
            <person name="Cantor M.N."/>
            <person name="Hua S.X."/>
        </authorList>
    </citation>
    <scope>NUCLEOTIDE SEQUENCE [LARGE SCALE GENOMIC DNA]</scope>
    <source>
        <strain evidence="2 3">Ve08.2h10</strain>
    </source>
</reference>
<organism evidence="2 3">
    <name type="scientific">Paxillus rubicundulus Ve08.2h10</name>
    <dbReference type="NCBI Taxonomy" id="930991"/>
    <lineage>
        <taxon>Eukaryota</taxon>
        <taxon>Fungi</taxon>
        <taxon>Dikarya</taxon>
        <taxon>Basidiomycota</taxon>
        <taxon>Agaricomycotina</taxon>
        <taxon>Agaricomycetes</taxon>
        <taxon>Agaricomycetidae</taxon>
        <taxon>Boletales</taxon>
        <taxon>Paxilineae</taxon>
        <taxon>Paxillaceae</taxon>
        <taxon>Paxillus</taxon>
    </lineage>
</organism>
<proteinExistence type="predicted"/>
<evidence type="ECO:0000313" key="2">
    <source>
        <dbReference type="EMBL" id="KIK78460.1"/>
    </source>
</evidence>
<gene>
    <name evidence="2" type="ORF">PAXRUDRAFT_834545</name>
</gene>
<evidence type="ECO:0000256" key="1">
    <source>
        <dbReference type="SAM" id="MobiDB-lite"/>
    </source>
</evidence>
<evidence type="ECO:0000313" key="3">
    <source>
        <dbReference type="Proteomes" id="UP000054538"/>
    </source>
</evidence>
<dbReference type="AlphaFoldDB" id="A0A0D0DJX9"/>
<keyword evidence="3" id="KW-1185">Reference proteome</keyword>